<dbReference type="EMBL" id="NCSJ02000014">
    <property type="protein sequence ID" value="RFU34947.1"/>
    <property type="molecule type" value="Genomic_DNA"/>
</dbReference>
<evidence type="ECO:0000256" key="3">
    <source>
        <dbReference type="ARBA" id="ARBA00022989"/>
    </source>
</evidence>
<dbReference type="AlphaFoldDB" id="A0A3E2HNN4"/>
<evidence type="ECO:0000256" key="5">
    <source>
        <dbReference type="SAM" id="MobiDB-lite"/>
    </source>
</evidence>
<evidence type="ECO:0000256" key="2">
    <source>
        <dbReference type="ARBA" id="ARBA00022692"/>
    </source>
</evidence>
<name>A0A3E2HNN4_SCYLI</name>
<dbReference type="GO" id="GO:0008320">
    <property type="term" value="F:protein transmembrane transporter activity"/>
    <property type="evidence" value="ECO:0007669"/>
    <property type="project" value="TreeGrafter"/>
</dbReference>
<feature type="region of interest" description="Disordered" evidence="5">
    <location>
        <begin position="1"/>
        <end position="44"/>
    </location>
</feature>
<feature type="non-terminal residue" evidence="7">
    <location>
        <position position="1"/>
    </location>
</feature>
<keyword evidence="2 6" id="KW-0812">Transmembrane</keyword>
<evidence type="ECO:0000256" key="6">
    <source>
        <dbReference type="SAM" id="Phobius"/>
    </source>
</evidence>
<feature type="compositionally biased region" description="Polar residues" evidence="5">
    <location>
        <begin position="10"/>
        <end position="24"/>
    </location>
</feature>
<sequence length="215" mass="22566">MSIWDKFTGRKSTTTASPSSQPDTFQPPAFDPSEAQDVSSFLGGATFPDPSQLHPLAGLNQQTLDYLSLEDSALSDLPGSQSALPSRGWSDDLCYGTGVTYLTALSVGGAWGLQEGLRRSQGQPPKLRLNSVLNSVTRRGPFLGNSAAVIAMVYNGINSVIGSVRGKHDAANSILAGAISGMIFKSTRGFRPMMISGGIVATVAGAWAVTRKALF</sequence>
<keyword evidence="8" id="KW-1185">Reference proteome</keyword>
<dbReference type="OMA" id="FQPTPFD"/>
<dbReference type="GO" id="GO:0005744">
    <property type="term" value="C:TIM23 mitochondrial import inner membrane translocase complex"/>
    <property type="evidence" value="ECO:0007669"/>
    <property type="project" value="TreeGrafter"/>
</dbReference>
<dbReference type="OrthoDB" id="159299at2759"/>
<comment type="subcellular location">
    <subcellularLocation>
        <location evidence="1">Membrane</location>
        <topology evidence="1">Multi-pass membrane protein</topology>
    </subcellularLocation>
</comment>
<organism evidence="7 8">
    <name type="scientific">Scytalidium lignicola</name>
    <name type="common">Hyphomycete</name>
    <dbReference type="NCBI Taxonomy" id="5539"/>
    <lineage>
        <taxon>Eukaryota</taxon>
        <taxon>Fungi</taxon>
        <taxon>Dikarya</taxon>
        <taxon>Ascomycota</taxon>
        <taxon>Pezizomycotina</taxon>
        <taxon>Leotiomycetes</taxon>
        <taxon>Leotiomycetes incertae sedis</taxon>
        <taxon>Scytalidium</taxon>
    </lineage>
</organism>
<keyword evidence="4 6" id="KW-0472">Membrane</keyword>
<evidence type="ECO:0008006" key="9">
    <source>
        <dbReference type="Google" id="ProtNLM"/>
    </source>
</evidence>
<evidence type="ECO:0000256" key="1">
    <source>
        <dbReference type="ARBA" id="ARBA00004141"/>
    </source>
</evidence>
<feature type="transmembrane region" description="Helical" evidence="6">
    <location>
        <begin position="190"/>
        <end position="209"/>
    </location>
</feature>
<dbReference type="GO" id="GO:0030150">
    <property type="term" value="P:protein import into mitochondrial matrix"/>
    <property type="evidence" value="ECO:0007669"/>
    <property type="project" value="TreeGrafter"/>
</dbReference>
<dbReference type="InterPro" id="IPR045238">
    <property type="entry name" value="Tim23-like"/>
</dbReference>
<keyword evidence="3 6" id="KW-1133">Transmembrane helix</keyword>
<proteinExistence type="predicted"/>
<comment type="caution">
    <text evidence="7">The sequence shown here is derived from an EMBL/GenBank/DDBJ whole genome shotgun (WGS) entry which is preliminary data.</text>
</comment>
<reference evidence="7 8" key="1">
    <citation type="submission" date="2018-05" db="EMBL/GenBank/DDBJ databases">
        <title>Draft genome sequence of Scytalidium lignicola DSM 105466, a ubiquitous saprotrophic fungus.</title>
        <authorList>
            <person name="Buettner E."/>
            <person name="Gebauer A.M."/>
            <person name="Hofrichter M."/>
            <person name="Liers C."/>
            <person name="Kellner H."/>
        </authorList>
    </citation>
    <scope>NUCLEOTIDE SEQUENCE [LARGE SCALE GENOMIC DNA]</scope>
    <source>
        <strain evidence="7 8">DSM 105466</strain>
    </source>
</reference>
<dbReference type="Pfam" id="PF02466">
    <property type="entry name" value="Tim17"/>
    <property type="match status" value="1"/>
</dbReference>
<dbReference type="PANTHER" id="PTHR15371">
    <property type="entry name" value="TIM23"/>
    <property type="match status" value="1"/>
</dbReference>
<accession>A0A3E2HNN4</accession>
<dbReference type="STRING" id="5539.A0A3E2HNN4"/>
<dbReference type="Proteomes" id="UP000258309">
    <property type="component" value="Unassembled WGS sequence"/>
</dbReference>
<dbReference type="PANTHER" id="PTHR15371:SF0">
    <property type="entry name" value="SD19278P"/>
    <property type="match status" value="1"/>
</dbReference>
<gene>
    <name evidence="7" type="ORF">B7463_g1380</name>
</gene>
<evidence type="ECO:0000313" key="8">
    <source>
        <dbReference type="Proteomes" id="UP000258309"/>
    </source>
</evidence>
<feature type="non-terminal residue" evidence="7">
    <location>
        <position position="215"/>
    </location>
</feature>
<evidence type="ECO:0000256" key="4">
    <source>
        <dbReference type="ARBA" id="ARBA00023136"/>
    </source>
</evidence>
<evidence type="ECO:0000313" key="7">
    <source>
        <dbReference type="EMBL" id="RFU34947.1"/>
    </source>
</evidence>
<protein>
    <recommendedName>
        <fullName evidence="9">Mitochondrial import inner membrane translocase subunit TIM23</fullName>
    </recommendedName>
</protein>